<dbReference type="OrthoDB" id="4533303at2"/>
<evidence type="ECO:0000313" key="9">
    <source>
        <dbReference type="Proteomes" id="UP000318578"/>
    </source>
</evidence>
<dbReference type="RefSeq" id="WP_144641258.1">
    <property type="nucleotide sequence ID" value="NZ_BNAX01000001.1"/>
</dbReference>
<keyword evidence="3" id="KW-0547">Nucleotide-binding</keyword>
<dbReference type="GO" id="GO:0005524">
    <property type="term" value="F:ATP binding"/>
    <property type="evidence" value="ECO:0007669"/>
    <property type="project" value="UniProtKB-KW"/>
</dbReference>
<feature type="domain" description="ABC transporter" evidence="7">
    <location>
        <begin position="11"/>
        <end position="225"/>
    </location>
</feature>
<keyword evidence="9" id="KW-1185">Reference proteome</keyword>
<gene>
    <name evidence="8" type="ORF">FNH06_20440</name>
</gene>
<accession>A0A558A8C0</accession>
<protein>
    <submittedName>
        <fullName evidence="8">ABC transporter ATP-binding protein</fullName>
    </submittedName>
</protein>
<dbReference type="AlphaFoldDB" id="A0A558A8C0"/>
<dbReference type="PROSITE" id="PS50893">
    <property type="entry name" value="ABC_TRANSPORTER_2"/>
    <property type="match status" value="1"/>
</dbReference>
<keyword evidence="5" id="KW-1278">Translocase</keyword>
<dbReference type="PROSITE" id="PS00211">
    <property type="entry name" value="ABC_TRANSPORTER_1"/>
    <property type="match status" value="1"/>
</dbReference>
<dbReference type="Pfam" id="PF00005">
    <property type="entry name" value="ABC_tran"/>
    <property type="match status" value="1"/>
</dbReference>
<dbReference type="Gene3D" id="3.40.50.300">
    <property type="entry name" value="P-loop containing nucleotide triphosphate hydrolases"/>
    <property type="match status" value="1"/>
</dbReference>
<evidence type="ECO:0000259" key="7">
    <source>
        <dbReference type="PROSITE" id="PS50893"/>
    </source>
</evidence>
<dbReference type="Proteomes" id="UP000318578">
    <property type="component" value="Unassembled WGS sequence"/>
</dbReference>
<keyword evidence="1" id="KW-0813">Transport</keyword>
<sequence length="242" mass="25799">MAAHAGGLTAVRVSSLERRFAAQPVLDGLDLELGAGEFVALLGQSGSGKSTLLRALAGLDHDVTGSGEITTPERVSVAFQDSRLLPWLRVLDNVVLGLAGARRAGAEALAEVGLAGRERAWPGELSGGEQQRVALARSLVAEPELLLADEPFGALDALTRIRMHGLLRELYQRHRPTVLLVTHDVDEAVELADRVLVLEAGRIAVDVRIDLPGSRSLRDPGFHEYRDLLRHALGAATTGAKP</sequence>
<organism evidence="8 9">
    <name type="scientific">Amycolatopsis acidiphila</name>
    <dbReference type="NCBI Taxonomy" id="715473"/>
    <lineage>
        <taxon>Bacteria</taxon>
        <taxon>Bacillati</taxon>
        <taxon>Actinomycetota</taxon>
        <taxon>Actinomycetes</taxon>
        <taxon>Pseudonocardiales</taxon>
        <taxon>Pseudonocardiaceae</taxon>
        <taxon>Amycolatopsis</taxon>
    </lineage>
</organism>
<evidence type="ECO:0000256" key="1">
    <source>
        <dbReference type="ARBA" id="ARBA00022448"/>
    </source>
</evidence>
<dbReference type="InterPro" id="IPR027417">
    <property type="entry name" value="P-loop_NTPase"/>
</dbReference>
<evidence type="ECO:0000256" key="2">
    <source>
        <dbReference type="ARBA" id="ARBA00022475"/>
    </source>
</evidence>
<dbReference type="PANTHER" id="PTHR42788">
    <property type="entry name" value="TAURINE IMPORT ATP-BINDING PROTEIN-RELATED"/>
    <property type="match status" value="1"/>
</dbReference>
<dbReference type="EMBL" id="VJZA01000035">
    <property type="protein sequence ID" value="TVT20512.1"/>
    <property type="molecule type" value="Genomic_DNA"/>
</dbReference>
<keyword evidence="2" id="KW-1003">Cell membrane</keyword>
<keyword evidence="6" id="KW-0472">Membrane</keyword>
<evidence type="ECO:0000256" key="3">
    <source>
        <dbReference type="ARBA" id="ARBA00022741"/>
    </source>
</evidence>
<dbReference type="InterPro" id="IPR017871">
    <property type="entry name" value="ABC_transporter-like_CS"/>
</dbReference>
<dbReference type="InterPro" id="IPR003439">
    <property type="entry name" value="ABC_transporter-like_ATP-bd"/>
</dbReference>
<evidence type="ECO:0000256" key="6">
    <source>
        <dbReference type="ARBA" id="ARBA00023136"/>
    </source>
</evidence>
<comment type="caution">
    <text evidence="8">The sequence shown here is derived from an EMBL/GenBank/DDBJ whole genome shotgun (WGS) entry which is preliminary data.</text>
</comment>
<evidence type="ECO:0000256" key="4">
    <source>
        <dbReference type="ARBA" id="ARBA00022840"/>
    </source>
</evidence>
<name>A0A558A8C0_9PSEU</name>
<dbReference type="PANTHER" id="PTHR42788:SF17">
    <property type="entry name" value="ALIPHATIC SULFONATES IMPORT ATP-BINDING PROTEIN SSUB"/>
    <property type="match status" value="1"/>
</dbReference>
<evidence type="ECO:0000313" key="8">
    <source>
        <dbReference type="EMBL" id="TVT20512.1"/>
    </source>
</evidence>
<evidence type="ECO:0000256" key="5">
    <source>
        <dbReference type="ARBA" id="ARBA00022967"/>
    </source>
</evidence>
<dbReference type="GO" id="GO:0016887">
    <property type="term" value="F:ATP hydrolysis activity"/>
    <property type="evidence" value="ECO:0007669"/>
    <property type="project" value="InterPro"/>
</dbReference>
<dbReference type="SUPFAM" id="SSF52540">
    <property type="entry name" value="P-loop containing nucleoside triphosphate hydrolases"/>
    <property type="match status" value="1"/>
</dbReference>
<dbReference type="InterPro" id="IPR003593">
    <property type="entry name" value="AAA+_ATPase"/>
</dbReference>
<proteinExistence type="predicted"/>
<keyword evidence="4 8" id="KW-0067">ATP-binding</keyword>
<dbReference type="InterPro" id="IPR050166">
    <property type="entry name" value="ABC_transporter_ATP-bind"/>
</dbReference>
<reference evidence="8 9" key="1">
    <citation type="submission" date="2019-07" db="EMBL/GenBank/DDBJ databases">
        <title>New species of Amycolatopsis and Streptomyces.</title>
        <authorList>
            <person name="Duangmal K."/>
            <person name="Teo W.F.A."/>
            <person name="Lipun K."/>
        </authorList>
    </citation>
    <scope>NUCLEOTIDE SEQUENCE [LARGE SCALE GENOMIC DNA]</scope>
    <source>
        <strain evidence="8 9">JCM 30562</strain>
    </source>
</reference>
<dbReference type="SMART" id="SM00382">
    <property type="entry name" value="AAA"/>
    <property type="match status" value="1"/>
</dbReference>